<evidence type="ECO:0000256" key="1">
    <source>
        <dbReference type="ARBA" id="ARBA00004672"/>
    </source>
</evidence>
<dbReference type="Proteomes" id="UP000009286">
    <property type="component" value="Chromosome"/>
</dbReference>
<feature type="compositionally biased region" description="Pro residues" evidence="9">
    <location>
        <begin position="286"/>
        <end position="295"/>
    </location>
</feature>
<dbReference type="HOGENOM" id="CLU_061495_2_0_5"/>
<dbReference type="SUPFAM" id="SSF56104">
    <property type="entry name" value="SAICAR synthase-like"/>
    <property type="match status" value="1"/>
</dbReference>
<comment type="similarity">
    <text evidence="2 8">Belongs to the SAICAR synthetase family.</text>
</comment>
<comment type="catalytic activity">
    <reaction evidence="7 8">
        <text>5-amino-1-(5-phospho-D-ribosyl)imidazole-4-carboxylate + L-aspartate + ATP = (2S)-2-[5-amino-1-(5-phospho-beta-D-ribosyl)imidazole-4-carboxamido]succinate + ADP + phosphate + 2 H(+)</text>
        <dbReference type="Rhea" id="RHEA:22628"/>
        <dbReference type="ChEBI" id="CHEBI:15378"/>
        <dbReference type="ChEBI" id="CHEBI:29991"/>
        <dbReference type="ChEBI" id="CHEBI:30616"/>
        <dbReference type="ChEBI" id="CHEBI:43474"/>
        <dbReference type="ChEBI" id="CHEBI:58443"/>
        <dbReference type="ChEBI" id="CHEBI:77657"/>
        <dbReference type="ChEBI" id="CHEBI:456216"/>
        <dbReference type="EC" id="6.3.2.6"/>
    </reaction>
</comment>
<keyword evidence="4 8" id="KW-0547">Nucleotide-binding</keyword>
<dbReference type="EMBL" id="CP002382">
    <property type="protein sequence ID" value="AEP10167.1"/>
    <property type="molecule type" value="Genomic_DNA"/>
</dbReference>
<evidence type="ECO:0000256" key="2">
    <source>
        <dbReference type="ARBA" id="ARBA00010190"/>
    </source>
</evidence>
<feature type="domain" description="SAICAR synthetase/ADE2 N-terminal" evidence="10">
    <location>
        <begin position="15"/>
        <end position="244"/>
    </location>
</feature>
<evidence type="ECO:0000256" key="4">
    <source>
        <dbReference type="ARBA" id="ARBA00022741"/>
    </source>
</evidence>
<reference evidence="11 12" key="1">
    <citation type="journal article" date="2011" name="BMC Genomics">
        <title>Genomic insights into an obligate epibiotic bacterial predator: Micavibrio aeruginosavorus ARL-13.</title>
        <authorList>
            <person name="Wang Z."/>
            <person name="Kadouri D."/>
            <person name="Wu M."/>
        </authorList>
    </citation>
    <scope>NUCLEOTIDE SEQUENCE [LARGE SCALE GENOMIC DNA]</scope>
    <source>
        <strain evidence="11 12">ARL-13</strain>
    </source>
</reference>
<keyword evidence="5 8" id="KW-0658">Purine biosynthesis</keyword>
<dbReference type="PANTHER" id="PTHR43599">
    <property type="entry name" value="MULTIFUNCTIONAL PROTEIN ADE2"/>
    <property type="match status" value="1"/>
</dbReference>
<evidence type="ECO:0000313" key="12">
    <source>
        <dbReference type="Proteomes" id="UP000009286"/>
    </source>
</evidence>
<dbReference type="GO" id="GO:0004639">
    <property type="term" value="F:phosphoribosylaminoimidazolesuccinocarboxamide synthase activity"/>
    <property type="evidence" value="ECO:0007669"/>
    <property type="project" value="UniProtKB-UniRule"/>
</dbReference>
<organism evidence="11 12">
    <name type="scientific">Micavibrio aeruginosavorus (strain ARL-13)</name>
    <dbReference type="NCBI Taxonomy" id="856793"/>
    <lineage>
        <taxon>Bacteria</taxon>
        <taxon>Pseudomonadati</taxon>
        <taxon>Bdellovibrionota</taxon>
        <taxon>Bdellovibrionia</taxon>
        <taxon>Bdellovibrionales</taxon>
        <taxon>Pseudobdellovibrionaceae</taxon>
        <taxon>Micavibrio</taxon>
    </lineage>
</organism>
<keyword evidence="6 8" id="KW-0067">ATP-binding</keyword>
<evidence type="ECO:0000256" key="7">
    <source>
        <dbReference type="ARBA" id="ARBA00048475"/>
    </source>
</evidence>
<evidence type="ECO:0000313" key="11">
    <source>
        <dbReference type="EMBL" id="AEP10167.1"/>
    </source>
</evidence>
<evidence type="ECO:0000256" key="9">
    <source>
        <dbReference type="SAM" id="MobiDB-lite"/>
    </source>
</evidence>
<proteinExistence type="inferred from homology"/>
<dbReference type="InterPro" id="IPR050089">
    <property type="entry name" value="SAICAR_synthetase"/>
</dbReference>
<keyword evidence="3 8" id="KW-0436">Ligase</keyword>
<feature type="region of interest" description="Disordered" evidence="9">
    <location>
        <begin position="276"/>
        <end position="295"/>
    </location>
</feature>
<dbReference type="InterPro" id="IPR001636">
    <property type="entry name" value="SAICAR_synth"/>
</dbReference>
<evidence type="ECO:0000256" key="8">
    <source>
        <dbReference type="HAMAP-Rule" id="MF_00137"/>
    </source>
</evidence>
<dbReference type="KEGG" id="mai:MICA_1856"/>
<dbReference type="GO" id="GO:0009236">
    <property type="term" value="P:cobalamin biosynthetic process"/>
    <property type="evidence" value="ECO:0007669"/>
    <property type="project" value="InterPro"/>
</dbReference>
<dbReference type="PROSITE" id="PS01058">
    <property type="entry name" value="SAICAR_SYNTHETASE_2"/>
    <property type="match status" value="1"/>
</dbReference>
<dbReference type="NCBIfam" id="TIGR00081">
    <property type="entry name" value="purC"/>
    <property type="match status" value="1"/>
</dbReference>
<dbReference type="STRING" id="856793.MICA_1856"/>
<dbReference type="GO" id="GO:0006189">
    <property type="term" value="P:'de novo' IMP biosynthetic process"/>
    <property type="evidence" value="ECO:0007669"/>
    <property type="project" value="UniProtKB-UniRule"/>
</dbReference>
<dbReference type="CDD" id="cd01415">
    <property type="entry name" value="SAICAR_synt_PurC"/>
    <property type="match status" value="1"/>
</dbReference>
<dbReference type="UniPathway" id="UPA00074">
    <property type="reaction ID" value="UER00131"/>
</dbReference>
<protein>
    <recommendedName>
        <fullName evidence="8">Phosphoribosylaminoimidazole-succinocarboxamide synthase</fullName>
        <ecNumber evidence="8">6.3.2.6</ecNumber>
    </recommendedName>
    <alternativeName>
        <fullName evidence="8">SAICAR synthetase</fullName>
    </alternativeName>
</protein>
<dbReference type="GO" id="GO:0005829">
    <property type="term" value="C:cytosol"/>
    <property type="evidence" value="ECO:0007669"/>
    <property type="project" value="TreeGrafter"/>
</dbReference>
<comment type="pathway">
    <text evidence="1 8">Purine metabolism; IMP biosynthesis via de novo pathway; 5-amino-1-(5-phospho-D-ribosyl)imidazole-4-carboxamide from 5-amino-1-(5-phospho-D-ribosyl)imidazole-4-carboxylate: step 1/2.</text>
</comment>
<dbReference type="InterPro" id="IPR033934">
    <property type="entry name" value="SAICAR_synt_PurC"/>
</dbReference>
<dbReference type="eggNOG" id="COG0152">
    <property type="taxonomic scope" value="Bacteria"/>
</dbReference>
<dbReference type="InterPro" id="IPR028923">
    <property type="entry name" value="SAICAR_synt/ADE2_N"/>
</dbReference>
<evidence type="ECO:0000256" key="6">
    <source>
        <dbReference type="ARBA" id="ARBA00022840"/>
    </source>
</evidence>
<sequence length="295" mass="33136">MMWNKDPRTSRRRVIYEGAAKIIYEGPEPGTVIQYFKDDASAFNNSKKAVIAGKGVLNNRISAHLMTRLETIGIPTHFLKSVNMREQLVRQLDMIPLSVVVRNIAAGPVCQRLGVKEGTILPRPVVEFYYKKAESGDALVNEDHIIAFNWLDPYELDELLAMAWRINDYLNGLFTGVGLRLVDFKLEFGRMHGEFGELYLFLADEISPDNCRLWDAQTGEKLDKDRFRHDLGGVIEAYQDVAKRLGLVPQTGIIDGGNINEQLAASLATIENDLGQERQLRSIPKGPTPGKPRKA</sequence>
<evidence type="ECO:0000256" key="3">
    <source>
        <dbReference type="ARBA" id="ARBA00022598"/>
    </source>
</evidence>
<dbReference type="Pfam" id="PF01259">
    <property type="entry name" value="SAICAR_synt"/>
    <property type="match status" value="1"/>
</dbReference>
<keyword evidence="12" id="KW-1185">Reference proteome</keyword>
<dbReference type="EC" id="6.3.2.6" evidence="8"/>
<accession>G2KM73</accession>
<gene>
    <name evidence="8 11" type="primary">purC</name>
    <name evidence="11" type="ordered locus">MICA_1856</name>
</gene>
<dbReference type="RefSeq" id="WP_014103390.1">
    <property type="nucleotide sequence ID" value="NC_016026.1"/>
</dbReference>
<evidence type="ECO:0000259" key="10">
    <source>
        <dbReference type="Pfam" id="PF01259"/>
    </source>
</evidence>
<dbReference type="FunFam" id="3.30.470.20:FF:000006">
    <property type="entry name" value="Phosphoribosylaminoimidazole-succinocarboxamide synthase"/>
    <property type="match status" value="1"/>
</dbReference>
<name>G2KM73_MICAA</name>
<dbReference type="AlphaFoldDB" id="G2KM73"/>
<dbReference type="InterPro" id="IPR018236">
    <property type="entry name" value="SAICAR_synthetase_CS"/>
</dbReference>
<dbReference type="PANTHER" id="PTHR43599:SF3">
    <property type="entry name" value="SI:DKEY-6E2.2"/>
    <property type="match status" value="1"/>
</dbReference>
<dbReference type="Gene3D" id="3.30.470.20">
    <property type="entry name" value="ATP-grasp fold, B domain"/>
    <property type="match status" value="1"/>
</dbReference>
<dbReference type="GO" id="GO:0005524">
    <property type="term" value="F:ATP binding"/>
    <property type="evidence" value="ECO:0007669"/>
    <property type="project" value="UniProtKB-KW"/>
</dbReference>
<evidence type="ECO:0000256" key="5">
    <source>
        <dbReference type="ARBA" id="ARBA00022755"/>
    </source>
</evidence>
<dbReference type="Gene3D" id="3.30.200.20">
    <property type="entry name" value="Phosphorylase Kinase, domain 1"/>
    <property type="match status" value="1"/>
</dbReference>
<dbReference type="HAMAP" id="MF_00137">
    <property type="entry name" value="SAICAR_synth"/>
    <property type="match status" value="1"/>
</dbReference>